<dbReference type="InterPro" id="IPR014001">
    <property type="entry name" value="Helicase_ATP-bd"/>
</dbReference>
<dbReference type="SUPFAM" id="SSF52540">
    <property type="entry name" value="P-loop containing nucleoside triphosphate hydrolases"/>
    <property type="match status" value="2"/>
</dbReference>
<dbReference type="CDD" id="cd18793">
    <property type="entry name" value="SF2_C_SNF"/>
    <property type="match status" value="1"/>
</dbReference>
<dbReference type="GO" id="GO:0005524">
    <property type="term" value="F:ATP binding"/>
    <property type="evidence" value="ECO:0007669"/>
    <property type="project" value="UniProtKB-KW"/>
</dbReference>
<feature type="region of interest" description="Disordered" evidence="5">
    <location>
        <begin position="296"/>
        <end position="328"/>
    </location>
</feature>
<feature type="region of interest" description="Disordered" evidence="5">
    <location>
        <begin position="1"/>
        <end position="44"/>
    </location>
</feature>
<feature type="domain" description="RING-type" evidence="6">
    <location>
        <begin position="739"/>
        <end position="787"/>
    </location>
</feature>
<evidence type="ECO:0000256" key="3">
    <source>
        <dbReference type="ARBA" id="ARBA00022840"/>
    </source>
</evidence>
<evidence type="ECO:0000259" key="7">
    <source>
        <dbReference type="PROSITE" id="PS51192"/>
    </source>
</evidence>
<dbReference type="OrthoDB" id="448448at2759"/>
<dbReference type="InterPro" id="IPR027417">
    <property type="entry name" value="P-loop_NTPase"/>
</dbReference>
<dbReference type="VEuPathDB" id="FungiDB:ASPVEDRAFT_45743"/>
<evidence type="ECO:0000259" key="8">
    <source>
        <dbReference type="PROSITE" id="PS51194"/>
    </source>
</evidence>
<dbReference type="RefSeq" id="XP_040672117.1">
    <property type="nucleotide sequence ID" value="XM_040813378.1"/>
</dbReference>
<evidence type="ECO:0000256" key="5">
    <source>
        <dbReference type="SAM" id="MobiDB-lite"/>
    </source>
</evidence>
<dbReference type="PANTHER" id="PTHR45626">
    <property type="entry name" value="TRANSCRIPTION TERMINATION FACTOR 2-RELATED"/>
    <property type="match status" value="1"/>
</dbReference>
<dbReference type="PANTHER" id="PTHR45626:SF52">
    <property type="entry name" value="SINGLE-STRANDED DNA-DEPENDENT ATPASE (EUROFUNG)"/>
    <property type="match status" value="1"/>
</dbReference>
<dbReference type="CDD" id="cd16449">
    <property type="entry name" value="RING-HC"/>
    <property type="match status" value="1"/>
</dbReference>
<evidence type="ECO:0008006" key="11">
    <source>
        <dbReference type="Google" id="ProtNLM"/>
    </source>
</evidence>
<keyword evidence="3" id="KW-0067">ATP-binding</keyword>
<dbReference type="Pfam" id="PF00271">
    <property type="entry name" value="Helicase_C"/>
    <property type="match status" value="1"/>
</dbReference>
<dbReference type="PROSITE" id="PS51194">
    <property type="entry name" value="HELICASE_CTER"/>
    <property type="match status" value="1"/>
</dbReference>
<sequence>MSLKRPLSAIEASGDPSQNGNLWPDDDPRVRARRGPDLGTMDATGYNGTGLSYQDELMSSGAFAGSDITFDESLDPTSTAFFNSGQQQLFLGPPSGSNAFSNTSYASTPVGFTTDGGESTEVDMRDVDMADSNNELICYGVLINERVRLVGKGATLQEKIVKLKESSSPMELGRPQSFKIERSNENGQLFLTFPDGTRFGYLSKKMTDAMDGLLDALWLELEAFAPLNEIGDAVLRAGKAVEAKFRANVNIYGLEASRDRVGSMLSSSGLFFQAPEIWRRGVRYDNPHMLRMEGMEDSDVEEVEGEVEEEEEEEEDIEEASERVEPPPEINQDFEDTMAQIFGSLQRQNDLHRVEGGDNLSSKLYAHQEEALDFMIQRETGDIPENYRLWRPKMVEGEQMFCNVIVPNIHEREVPDESGGGILADEMGMGKSLTTLVLIGKTMREARQWVEEEKALPDAALSEKPCRATLVIVPSRVLITTWTREIERHLNGSLDYLLYHGRGRSECVSKIEEKDIVITTYNTLAKEHSAKLLGQGKSPLHEIKWYRIVLDEAHWIRRRETTFHKAVIELTAKSRWCLSGTPIQNSLADLASLLTFIQVRPFQAQRHFRYWISQPFEEKARREKAIQRLKSLLEAICLQRKIEKANLPKPQEETRIITFTPEEREQYRLTNADMERYFAQQPSEYKERASAFGMFQIFLQLRSFCNHGTYQPRFSWAKRNFLDEADDVRSLARTSWDRCLGCRQPLPIITREQPQYVEKCGHVLCEDCCKGSNRVQADGRKHCPLCESLRSPNSNNTRDGSSLHKEGYSSKMQALVEDVQKDIRTTQSIIFSCWTRTLDLIERHLRRAKIPFARIDGKTPSGPRQTILDNFNNTRSVPVLIMTTGTGAFGLNLQSVNRVFIVEPQWNPSVESQAVARAIRLGQYQQVRVIRYRVENSIEERMYTQQANKQTLSKMEFGRELLAGQQEESHDMPIIDYPVPHVPSADWNV</sequence>
<dbReference type="InterPro" id="IPR038718">
    <property type="entry name" value="SNF2-like_sf"/>
</dbReference>
<dbReference type="Gene3D" id="3.40.50.10810">
    <property type="entry name" value="Tandem AAA-ATPase domain"/>
    <property type="match status" value="1"/>
</dbReference>
<dbReference type="Gene3D" id="3.40.50.300">
    <property type="entry name" value="P-loop containing nucleotide triphosphate hydrolases"/>
    <property type="match status" value="1"/>
</dbReference>
<dbReference type="InterPro" id="IPR001841">
    <property type="entry name" value="Znf_RING"/>
</dbReference>
<feature type="compositionally biased region" description="Acidic residues" evidence="5">
    <location>
        <begin position="296"/>
        <end position="319"/>
    </location>
</feature>
<dbReference type="AlphaFoldDB" id="A0A1L9PY17"/>
<keyword evidence="2" id="KW-0378">Hydrolase</keyword>
<keyword evidence="4" id="KW-0862">Zinc</keyword>
<dbReference type="SMART" id="SM00490">
    <property type="entry name" value="HELICc"/>
    <property type="match status" value="1"/>
</dbReference>
<dbReference type="GO" id="GO:0006281">
    <property type="term" value="P:DNA repair"/>
    <property type="evidence" value="ECO:0007669"/>
    <property type="project" value="TreeGrafter"/>
</dbReference>
<evidence type="ECO:0000256" key="2">
    <source>
        <dbReference type="ARBA" id="ARBA00022801"/>
    </source>
</evidence>
<dbReference type="GO" id="GO:0008094">
    <property type="term" value="F:ATP-dependent activity, acting on DNA"/>
    <property type="evidence" value="ECO:0007669"/>
    <property type="project" value="TreeGrafter"/>
</dbReference>
<gene>
    <name evidence="9" type="ORF">ASPVEDRAFT_45743</name>
</gene>
<dbReference type="GO" id="GO:0008270">
    <property type="term" value="F:zinc ion binding"/>
    <property type="evidence" value="ECO:0007669"/>
    <property type="project" value="UniProtKB-KW"/>
</dbReference>
<keyword evidence="4" id="KW-0863">Zinc-finger</keyword>
<proteinExistence type="predicted"/>
<dbReference type="CDD" id="cd18008">
    <property type="entry name" value="DEXDc_SHPRH-like"/>
    <property type="match status" value="1"/>
</dbReference>
<dbReference type="GO" id="GO:0005634">
    <property type="term" value="C:nucleus"/>
    <property type="evidence" value="ECO:0007669"/>
    <property type="project" value="TreeGrafter"/>
</dbReference>
<evidence type="ECO:0000256" key="4">
    <source>
        <dbReference type="PROSITE-ProRule" id="PRU00175"/>
    </source>
</evidence>
<dbReference type="SMART" id="SM00487">
    <property type="entry name" value="DEXDc"/>
    <property type="match status" value="1"/>
</dbReference>
<dbReference type="InterPro" id="IPR001650">
    <property type="entry name" value="Helicase_C-like"/>
</dbReference>
<dbReference type="GO" id="GO:0016787">
    <property type="term" value="F:hydrolase activity"/>
    <property type="evidence" value="ECO:0007669"/>
    <property type="project" value="UniProtKB-KW"/>
</dbReference>
<keyword evidence="1" id="KW-0547">Nucleotide-binding</keyword>
<feature type="domain" description="Helicase C-terminal" evidence="8">
    <location>
        <begin position="811"/>
        <end position="963"/>
    </location>
</feature>
<keyword evidence="4" id="KW-0479">Metal-binding</keyword>
<evidence type="ECO:0000256" key="1">
    <source>
        <dbReference type="ARBA" id="ARBA00022741"/>
    </source>
</evidence>
<evidence type="ECO:0000313" key="10">
    <source>
        <dbReference type="Proteomes" id="UP000184073"/>
    </source>
</evidence>
<dbReference type="Pfam" id="PF00176">
    <property type="entry name" value="SNF2-rel_dom"/>
    <property type="match status" value="1"/>
</dbReference>
<accession>A0A1L9PY17</accession>
<organism evidence="9 10">
    <name type="scientific">Aspergillus versicolor CBS 583.65</name>
    <dbReference type="NCBI Taxonomy" id="1036611"/>
    <lineage>
        <taxon>Eukaryota</taxon>
        <taxon>Fungi</taxon>
        <taxon>Dikarya</taxon>
        <taxon>Ascomycota</taxon>
        <taxon>Pezizomycotina</taxon>
        <taxon>Eurotiomycetes</taxon>
        <taxon>Eurotiomycetidae</taxon>
        <taxon>Eurotiales</taxon>
        <taxon>Aspergillaceae</taxon>
        <taxon>Aspergillus</taxon>
        <taxon>Aspergillus subgen. Nidulantes</taxon>
    </lineage>
</organism>
<dbReference type="GeneID" id="63728889"/>
<dbReference type="PROSITE" id="PS50089">
    <property type="entry name" value="ZF_RING_2"/>
    <property type="match status" value="1"/>
</dbReference>
<evidence type="ECO:0000259" key="6">
    <source>
        <dbReference type="PROSITE" id="PS50089"/>
    </source>
</evidence>
<feature type="domain" description="Helicase ATP-binding" evidence="7">
    <location>
        <begin position="412"/>
        <end position="600"/>
    </location>
</feature>
<dbReference type="InterPro" id="IPR050628">
    <property type="entry name" value="SNF2_RAD54_helicase_TF"/>
</dbReference>
<evidence type="ECO:0000313" key="9">
    <source>
        <dbReference type="EMBL" id="OJJ06355.1"/>
    </source>
</evidence>
<dbReference type="InterPro" id="IPR049730">
    <property type="entry name" value="SNF2/RAD54-like_C"/>
</dbReference>
<dbReference type="PROSITE" id="PS51192">
    <property type="entry name" value="HELICASE_ATP_BIND_1"/>
    <property type="match status" value="1"/>
</dbReference>
<dbReference type="STRING" id="1036611.A0A1L9PY17"/>
<protein>
    <recommendedName>
        <fullName evidence="11">RING-type domain-containing protein</fullName>
    </recommendedName>
</protein>
<dbReference type="EMBL" id="KV878134">
    <property type="protein sequence ID" value="OJJ06355.1"/>
    <property type="molecule type" value="Genomic_DNA"/>
</dbReference>
<reference evidence="10" key="1">
    <citation type="journal article" date="2017" name="Genome Biol.">
        <title>Comparative genomics reveals high biological diversity and specific adaptations in the industrially and medically important fungal genus Aspergillus.</title>
        <authorList>
            <person name="de Vries R.P."/>
            <person name="Riley R."/>
            <person name="Wiebenga A."/>
            <person name="Aguilar-Osorio G."/>
            <person name="Amillis S."/>
            <person name="Uchima C.A."/>
            <person name="Anderluh G."/>
            <person name="Asadollahi M."/>
            <person name="Askin M."/>
            <person name="Barry K."/>
            <person name="Battaglia E."/>
            <person name="Bayram O."/>
            <person name="Benocci T."/>
            <person name="Braus-Stromeyer S.A."/>
            <person name="Caldana C."/>
            <person name="Canovas D."/>
            <person name="Cerqueira G.C."/>
            <person name="Chen F."/>
            <person name="Chen W."/>
            <person name="Choi C."/>
            <person name="Clum A."/>
            <person name="Dos Santos R.A."/>
            <person name="Damasio A.R."/>
            <person name="Diallinas G."/>
            <person name="Emri T."/>
            <person name="Fekete E."/>
            <person name="Flipphi M."/>
            <person name="Freyberg S."/>
            <person name="Gallo A."/>
            <person name="Gournas C."/>
            <person name="Habgood R."/>
            <person name="Hainaut M."/>
            <person name="Harispe M.L."/>
            <person name="Henrissat B."/>
            <person name="Hilden K.S."/>
            <person name="Hope R."/>
            <person name="Hossain A."/>
            <person name="Karabika E."/>
            <person name="Karaffa L."/>
            <person name="Karanyi Z."/>
            <person name="Krasevec N."/>
            <person name="Kuo A."/>
            <person name="Kusch H."/>
            <person name="LaButti K."/>
            <person name="Lagendijk E.L."/>
            <person name="Lapidus A."/>
            <person name="Levasseur A."/>
            <person name="Lindquist E."/>
            <person name="Lipzen A."/>
            <person name="Logrieco A.F."/>
            <person name="MacCabe A."/>
            <person name="Maekelae M.R."/>
            <person name="Malavazi I."/>
            <person name="Melin P."/>
            <person name="Meyer V."/>
            <person name="Mielnichuk N."/>
            <person name="Miskei M."/>
            <person name="Molnar A.P."/>
            <person name="Mule G."/>
            <person name="Ngan C.Y."/>
            <person name="Orejas M."/>
            <person name="Orosz E."/>
            <person name="Ouedraogo J.P."/>
            <person name="Overkamp K.M."/>
            <person name="Park H.-S."/>
            <person name="Perrone G."/>
            <person name="Piumi F."/>
            <person name="Punt P.J."/>
            <person name="Ram A.F."/>
            <person name="Ramon A."/>
            <person name="Rauscher S."/>
            <person name="Record E."/>
            <person name="Riano-Pachon D.M."/>
            <person name="Robert V."/>
            <person name="Roehrig J."/>
            <person name="Ruller R."/>
            <person name="Salamov A."/>
            <person name="Salih N.S."/>
            <person name="Samson R.A."/>
            <person name="Sandor E."/>
            <person name="Sanguinetti M."/>
            <person name="Schuetze T."/>
            <person name="Sepcic K."/>
            <person name="Shelest E."/>
            <person name="Sherlock G."/>
            <person name="Sophianopoulou V."/>
            <person name="Squina F.M."/>
            <person name="Sun H."/>
            <person name="Susca A."/>
            <person name="Todd R.B."/>
            <person name="Tsang A."/>
            <person name="Unkles S.E."/>
            <person name="van de Wiele N."/>
            <person name="van Rossen-Uffink D."/>
            <person name="Oliveira J.V."/>
            <person name="Vesth T.C."/>
            <person name="Visser J."/>
            <person name="Yu J.-H."/>
            <person name="Zhou M."/>
            <person name="Andersen M.R."/>
            <person name="Archer D.B."/>
            <person name="Baker S.E."/>
            <person name="Benoit I."/>
            <person name="Brakhage A.A."/>
            <person name="Braus G.H."/>
            <person name="Fischer R."/>
            <person name="Frisvad J.C."/>
            <person name="Goldman G.H."/>
            <person name="Houbraken J."/>
            <person name="Oakley B."/>
            <person name="Pocsi I."/>
            <person name="Scazzocchio C."/>
            <person name="Seiboth B."/>
            <person name="vanKuyk P.A."/>
            <person name="Wortman J."/>
            <person name="Dyer P.S."/>
            <person name="Grigoriev I.V."/>
        </authorList>
    </citation>
    <scope>NUCLEOTIDE SEQUENCE [LARGE SCALE GENOMIC DNA]</scope>
    <source>
        <strain evidence="10">CBS 583.65</strain>
    </source>
</reference>
<keyword evidence="10" id="KW-1185">Reference proteome</keyword>
<dbReference type="InterPro" id="IPR000330">
    <property type="entry name" value="SNF2_N"/>
</dbReference>
<dbReference type="Proteomes" id="UP000184073">
    <property type="component" value="Unassembled WGS sequence"/>
</dbReference>
<feature type="compositionally biased region" description="Basic and acidic residues" evidence="5">
    <location>
        <begin position="26"/>
        <end position="36"/>
    </location>
</feature>
<name>A0A1L9PY17_ASPVE</name>